<dbReference type="InterPro" id="IPR008757">
    <property type="entry name" value="Peptidase_M6-like_domain"/>
</dbReference>
<accession>A0A0F9SL20</accession>
<organism evidence="2">
    <name type="scientific">marine sediment metagenome</name>
    <dbReference type="NCBI Taxonomy" id="412755"/>
    <lineage>
        <taxon>unclassified sequences</taxon>
        <taxon>metagenomes</taxon>
        <taxon>ecological metagenomes</taxon>
    </lineage>
</organism>
<proteinExistence type="predicted"/>
<sequence length="478" mass="53829">MNYNKQMYGKQGPIDLVPPDPKIISLIYKEFIELKKDSGVSFSQYLKEKGYSNPARRIEGMDDGSQTLKKITSPKLISIPLRSITGKIPLKVLLIDFEDRKGSFPKNYYEALLFSKNDFPTGSLRDYFKEVSLGKLEITGTVHGWYRMPKPYSYYTNKESGTKYESYPRNAQRMVEDAVNLAIESEVQFMGDLNVLNNDMITALFIIHAGQGAEVMPPSLMGNEIWSHKWVVQNPIPCPPSNLLVTTYLTVPNNCRLGVCAHELGHLAFQWQDFYDPNYDRDNQWWDGSGDWDLMASGSYNGNGATPAHPAGLHKLQHGWVHVETIEGETKLKNLNLPPYTANSGKVIKVKGFNYKDWQYLILENRNRAGFDFSLPGKGLLIWRVDEKGMQENPNNPGLILIQADGYYNLENPYDYNQGDPGDPFPGITNQTGIGDTGNINTSFLKQGQGKSGIFLSDIQHDLSSGNITFSLEIKKPS</sequence>
<dbReference type="GO" id="GO:0008233">
    <property type="term" value="F:peptidase activity"/>
    <property type="evidence" value="ECO:0007669"/>
    <property type="project" value="InterPro"/>
</dbReference>
<comment type="caution">
    <text evidence="2">The sequence shown here is derived from an EMBL/GenBank/DDBJ whole genome shotgun (WGS) entry which is preliminary data.</text>
</comment>
<dbReference type="AlphaFoldDB" id="A0A0F9SL20"/>
<dbReference type="PANTHER" id="PTHR41775:SF1">
    <property type="entry name" value="PEPTIDASE M6-LIKE DOMAIN-CONTAINING PROTEIN"/>
    <property type="match status" value="1"/>
</dbReference>
<dbReference type="EMBL" id="LAZR01002446">
    <property type="protein sequence ID" value="KKN29948.1"/>
    <property type="molecule type" value="Genomic_DNA"/>
</dbReference>
<evidence type="ECO:0000313" key="2">
    <source>
        <dbReference type="EMBL" id="KKN29948.1"/>
    </source>
</evidence>
<dbReference type="NCBIfam" id="TIGR03296">
    <property type="entry name" value="M6dom_TIGR03296"/>
    <property type="match status" value="1"/>
</dbReference>
<name>A0A0F9SL20_9ZZZZ</name>
<dbReference type="Pfam" id="PF05547">
    <property type="entry name" value="Peptidase_M6"/>
    <property type="match status" value="1"/>
</dbReference>
<reference evidence="2" key="1">
    <citation type="journal article" date="2015" name="Nature">
        <title>Complex archaea that bridge the gap between prokaryotes and eukaryotes.</title>
        <authorList>
            <person name="Spang A."/>
            <person name="Saw J.H."/>
            <person name="Jorgensen S.L."/>
            <person name="Zaremba-Niedzwiedzka K."/>
            <person name="Martijn J."/>
            <person name="Lind A.E."/>
            <person name="van Eijk R."/>
            <person name="Schleper C."/>
            <person name="Guy L."/>
            <person name="Ettema T.J."/>
        </authorList>
    </citation>
    <scope>NUCLEOTIDE SEQUENCE</scope>
</reference>
<dbReference type="PANTHER" id="PTHR41775">
    <property type="entry name" value="SECRETED PROTEIN-RELATED"/>
    <property type="match status" value="1"/>
</dbReference>
<gene>
    <name evidence="2" type="ORF">LCGC14_0839020</name>
</gene>
<dbReference type="GO" id="GO:0006508">
    <property type="term" value="P:proteolysis"/>
    <property type="evidence" value="ECO:0007669"/>
    <property type="project" value="InterPro"/>
</dbReference>
<evidence type="ECO:0000259" key="1">
    <source>
        <dbReference type="Pfam" id="PF05547"/>
    </source>
</evidence>
<feature type="domain" description="Peptidase M6-like" evidence="1">
    <location>
        <begin position="103"/>
        <end position="314"/>
    </location>
</feature>
<protein>
    <recommendedName>
        <fullName evidence="1">Peptidase M6-like domain-containing protein</fullName>
    </recommendedName>
</protein>